<keyword evidence="1" id="KW-1133">Transmembrane helix</keyword>
<sequence length="544" mass="59380">MVIRHIFLLAIIALTAAFPASAITTLQASVDRNPVMEGESLVLTVTADDDLNSGKLDTSMLLKDFIVGRTSISRSKQIMNFDASNETRWQVLLSPKNTGTVTIPAFTIDGISSQPIALSVLKAGSQPQQSQDIFMRANLSSEHAYVGQMLTYKVKLYLALELQRGVLNAPNLEGAQIKQLGEDKDSTEIVNGRRYRVIERNYAIIADQPGKLTIEGASFSGDVVVQSRRNGAMFSFNESRPTQTQAPKVTVVIEPIPADYHGQWLVSDLVVLKEDWPETQTEFKVGDPITRTINLLASNTDETSLPEIQLNTPAALKAYPEKPQRNTFLRDNQMVSQLTQTTAIVATRAGTYTLPEIKVPWWNPHLNKQQFATLPARTITVTGGAAPEPTSALVTQEPSNTSAGFWPWLSLVLGGLWLVTLLLWLKERKRSPIPPSIESTSKSIKPSSSLVALESACQANNASAVLNALTRYYSELYQRPMTLSQIAATNSTLSHSINQLQQAAYASSPQSGTVDFSKILSAAKMANPNTKPDTGSALDKLNPS</sequence>
<keyword evidence="1" id="KW-0812">Transmembrane</keyword>
<feature type="domain" description="DUF7939" evidence="3">
    <location>
        <begin position="449"/>
        <end position="511"/>
    </location>
</feature>
<dbReference type="InterPro" id="IPR025738">
    <property type="entry name" value="BatD"/>
</dbReference>
<evidence type="ECO:0000256" key="1">
    <source>
        <dbReference type="SAM" id="Phobius"/>
    </source>
</evidence>
<organism evidence="4 5">
    <name type="scientific">Shewanella schlegeliana</name>
    <dbReference type="NCBI Taxonomy" id="190308"/>
    <lineage>
        <taxon>Bacteria</taxon>
        <taxon>Pseudomonadati</taxon>
        <taxon>Pseudomonadota</taxon>
        <taxon>Gammaproteobacteria</taxon>
        <taxon>Alteromonadales</taxon>
        <taxon>Shewanellaceae</taxon>
        <taxon>Shewanella</taxon>
    </lineage>
</organism>
<dbReference type="RefSeq" id="WP_202721446.1">
    <property type="nucleotide sequence ID" value="NZ_BPEX01000044.1"/>
</dbReference>
<keyword evidence="1" id="KW-0472">Membrane</keyword>
<dbReference type="PANTHER" id="PTHR40940:SF1">
    <property type="entry name" value="PROTEIN BATD"/>
    <property type="match status" value="1"/>
</dbReference>
<evidence type="ECO:0000313" key="4">
    <source>
        <dbReference type="EMBL" id="MBL4913171.1"/>
    </source>
</evidence>
<name>A0ABS1SX98_9GAMM</name>
<gene>
    <name evidence="4" type="ORF">JMA39_08455</name>
</gene>
<feature type="transmembrane region" description="Helical" evidence="1">
    <location>
        <begin position="405"/>
        <end position="425"/>
    </location>
</feature>
<dbReference type="PANTHER" id="PTHR40940">
    <property type="entry name" value="PROTEIN BATD-RELATED"/>
    <property type="match status" value="1"/>
</dbReference>
<reference evidence="4 5" key="1">
    <citation type="submission" date="2021-01" db="EMBL/GenBank/DDBJ databases">
        <title>Genome sequence of Shewanella schlegeliana JCM 11561.</title>
        <authorList>
            <person name="Zhang H."/>
            <person name="Li C."/>
        </authorList>
    </citation>
    <scope>NUCLEOTIDE SEQUENCE [LARGE SCALE GENOMIC DNA]</scope>
    <source>
        <strain evidence="4 5">JCM 11561</strain>
    </source>
</reference>
<proteinExistence type="predicted"/>
<keyword evidence="2" id="KW-0732">Signal</keyword>
<dbReference type="EMBL" id="JAESVD010000004">
    <property type="protein sequence ID" value="MBL4913171.1"/>
    <property type="molecule type" value="Genomic_DNA"/>
</dbReference>
<evidence type="ECO:0000259" key="3">
    <source>
        <dbReference type="Pfam" id="PF25607"/>
    </source>
</evidence>
<feature type="signal peptide" evidence="2">
    <location>
        <begin position="1"/>
        <end position="22"/>
    </location>
</feature>
<dbReference type="Proteomes" id="UP000604898">
    <property type="component" value="Unassembled WGS sequence"/>
</dbReference>
<accession>A0ABS1SX98</accession>
<protein>
    <submittedName>
        <fullName evidence="4">Protein BatD</fullName>
    </submittedName>
</protein>
<evidence type="ECO:0000256" key="2">
    <source>
        <dbReference type="SAM" id="SignalP"/>
    </source>
</evidence>
<dbReference type="Pfam" id="PF25607">
    <property type="entry name" value="DUF7939"/>
    <property type="match status" value="1"/>
</dbReference>
<keyword evidence="5" id="KW-1185">Reference proteome</keyword>
<comment type="caution">
    <text evidence="4">The sequence shown here is derived from an EMBL/GenBank/DDBJ whole genome shotgun (WGS) entry which is preliminary data.</text>
</comment>
<dbReference type="Pfam" id="PF13584">
    <property type="entry name" value="BatD"/>
    <property type="match status" value="2"/>
</dbReference>
<evidence type="ECO:0000313" key="5">
    <source>
        <dbReference type="Proteomes" id="UP000604898"/>
    </source>
</evidence>
<dbReference type="InterPro" id="IPR057699">
    <property type="entry name" value="DUF7939"/>
</dbReference>
<feature type="chain" id="PRO_5045127541" evidence="2">
    <location>
        <begin position="23"/>
        <end position="544"/>
    </location>
</feature>